<sequence length="548" mass="61704">MAYVLPFGEVVMLSFFPPRAVVSEDFEAGSGVLMGDPASPLLWNLYLSTFQLSSHPDDMTIDGTTISHLEHADDMVIISRSAAGLQHHLNQLEEWCFHNFLALSPSKSEVMIFGNLHMTLGRLRQIDPIAYICGLPTTSTTPYVFTINGTPLKLTDNFKYVGVMFCSTERDIFARLYDEKAKAATISSHGILGTERLVGRDRIPPSSTKTLYTVLVDCHLIFGCEIALDTTNTGIQKLEKVQNGFLSRNLGLSRSSPLPPLFTETGIRPLPARRAILALSVLKYVIQLPATKLPRIALNALLDLRSRNIPCWLSDLDFVLRALPHPPHTDGVFLPPNQYLSPAQINIIINEVKRSSSSFLLHQIDTFSRLSLLRNWSEPTDPAANARCSSPVILLRHYLLQVHHHRHRRTLTRLLCGDVSPWVFYCAPGRTPKIDDDPATKLCRFCQRTYETPEHIIIQCLYIPQIVALRSSFMVDLGIDPLAHRSNQHAFQLLQCWIFNWDLIPKAAKLIHDIFIIWKDRSYFTLHDVPLLCPDVAPIALLLAPVNQ</sequence>
<dbReference type="Proteomes" id="UP000559256">
    <property type="component" value="Unassembled WGS sequence"/>
</dbReference>
<evidence type="ECO:0000259" key="1">
    <source>
        <dbReference type="Pfam" id="PF00078"/>
    </source>
</evidence>
<feature type="domain" description="Reverse transcriptase" evidence="1">
    <location>
        <begin position="30"/>
        <end position="163"/>
    </location>
</feature>
<dbReference type="PANTHER" id="PTHR47027">
    <property type="entry name" value="REVERSE TRANSCRIPTASE DOMAIN-CONTAINING PROTEIN"/>
    <property type="match status" value="1"/>
</dbReference>
<dbReference type="InterPro" id="IPR000477">
    <property type="entry name" value="RT_dom"/>
</dbReference>
<proteinExistence type="predicted"/>
<protein>
    <recommendedName>
        <fullName evidence="1">Reverse transcriptase domain-containing protein</fullName>
    </recommendedName>
</protein>
<dbReference type="AlphaFoldDB" id="A0A8H5GE66"/>
<accession>A0A8H5GE66</accession>
<name>A0A8H5GE66_9AGAR</name>
<keyword evidence="3" id="KW-1185">Reference proteome</keyword>
<dbReference type="OrthoDB" id="2985334at2759"/>
<dbReference type="EMBL" id="JAACJM010000034">
    <property type="protein sequence ID" value="KAF5363150.1"/>
    <property type="molecule type" value="Genomic_DNA"/>
</dbReference>
<evidence type="ECO:0000313" key="3">
    <source>
        <dbReference type="Proteomes" id="UP000559256"/>
    </source>
</evidence>
<organism evidence="2 3">
    <name type="scientific">Tetrapyrgos nigripes</name>
    <dbReference type="NCBI Taxonomy" id="182062"/>
    <lineage>
        <taxon>Eukaryota</taxon>
        <taxon>Fungi</taxon>
        <taxon>Dikarya</taxon>
        <taxon>Basidiomycota</taxon>
        <taxon>Agaricomycotina</taxon>
        <taxon>Agaricomycetes</taxon>
        <taxon>Agaricomycetidae</taxon>
        <taxon>Agaricales</taxon>
        <taxon>Marasmiineae</taxon>
        <taxon>Marasmiaceae</taxon>
        <taxon>Tetrapyrgos</taxon>
    </lineage>
</organism>
<dbReference type="PANTHER" id="PTHR47027:SF20">
    <property type="entry name" value="REVERSE TRANSCRIPTASE-LIKE PROTEIN WITH RNA-DIRECTED DNA POLYMERASE DOMAIN"/>
    <property type="match status" value="1"/>
</dbReference>
<reference evidence="2 3" key="1">
    <citation type="journal article" date="2020" name="ISME J.">
        <title>Uncovering the hidden diversity of litter-decomposition mechanisms in mushroom-forming fungi.</title>
        <authorList>
            <person name="Floudas D."/>
            <person name="Bentzer J."/>
            <person name="Ahren D."/>
            <person name="Johansson T."/>
            <person name="Persson P."/>
            <person name="Tunlid A."/>
        </authorList>
    </citation>
    <scope>NUCLEOTIDE SEQUENCE [LARGE SCALE GENOMIC DNA]</scope>
    <source>
        <strain evidence="2 3">CBS 291.85</strain>
    </source>
</reference>
<evidence type="ECO:0000313" key="2">
    <source>
        <dbReference type="EMBL" id="KAF5363150.1"/>
    </source>
</evidence>
<comment type="caution">
    <text evidence="2">The sequence shown here is derived from an EMBL/GenBank/DDBJ whole genome shotgun (WGS) entry which is preliminary data.</text>
</comment>
<gene>
    <name evidence="2" type="ORF">D9758_008367</name>
</gene>
<dbReference type="Pfam" id="PF00078">
    <property type="entry name" value="RVT_1"/>
    <property type="match status" value="1"/>
</dbReference>